<dbReference type="AlphaFoldDB" id="A0A3R6A3M1"/>
<dbReference type="SUPFAM" id="SSF47413">
    <property type="entry name" value="lambda repressor-like DNA-binding domains"/>
    <property type="match status" value="1"/>
</dbReference>
<evidence type="ECO:0000313" key="3">
    <source>
        <dbReference type="EMBL" id="RGQ55787.1"/>
    </source>
</evidence>
<reference evidence="3 4" key="1">
    <citation type="submission" date="2018-08" db="EMBL/GenBank/DDBJ databases">
        <title>A genome reference for cultivated species of the human gut microbiota.</title>
        <authorList>
            <person name="Zou Y."/>
            <person name="Xue W."/>
            <person name="Luo G."/>
        </authorList>
    </citation>
    <scope>NUCLEOTIDE SEQUENCE [LARGE SCALE GENOMIC DNA]</scope>
    <source>
        <strain evidence="3 4">AF28-15</strain>
    </source>
</reference>
<dbReference type="RefSeq" id="WP_118108737.1">
    <property type="nucleotide sequence ID" value="NZ_QRTF01000001.1"/>
</dbReference>
<sequence length="103" mass="12296">MYEDFFAERLNYLRVQKKVSAREMSLALGQNESYINRIENKHAFPSMQIFFYICEYLNITPYEFFDTTVYNPIKLKELLPELSKLSDSQLDVIANLIKEFTHQ</sequence>
<name>A0A3R6A3M1_9FIRM</name>
<protein>
    <submittedName>
        <fullName evidence="3">XRE family transcriptional regulator</fullName>
    </submittedName>
</protein>
<dbReference type="Proteomes" id="UP000283738">
    <property type="component" value="Unassembled WGS sequence"/>
</dbReference>
<gene>
    <name evidence="3" type="ORF">DWY96_00275</name>
</gene>
<dbReference type="CDD" id="cd00093">
    <property type="entry name" value="HTH_XRE"/>
    <property type="match status" value="1"/>
</dbReference>
<evidence type="ECO:0000313" key="4">
    <source>
        <dbReference type="Proteomes" id="UP000283738"/>
    </source>
</evidence>
<dbReference type="Gene3D" id="1.10.260.40">
    <property type="entry name" value="lambda repressor-like DNA-binding domains"/>
    <property type="match status" value="1"/>
</dbReference>
<dbReference type="InterPro" id="IPR010982">
    <property type="entry name" value="Lambda_DNA-bd_dom_sf"/>
</dbReference>
<feature type="domain" description="HTH cro/C1-type" evidence="2">
    <location>
        <begin position="10"/>
        <end position="64"/>
    </location>
</feature>
<comment type="caution">
    <text evidence="3">The sequence shown here is derived from an EMBL/GenBank/DDBJ whole genome shotgun (WGS) entry which is preliminary data.</text>
</comment>
<dbReference type="Pfam" id="PF12844">
    <property type="entry name" value="HTH_19"/>
    <property type="match status" value="1"/>
</dbReference>
<dbReference type="GO" id="GO:0005829">
    <property type="term" value="C:cytosol"/>
    <property type="evidence" value="ECO:0007669"/>
    <property type="project" value="TreeGrafter"/>
</dbReference>
<dbReference type="EMBL" id="QRTF01000001">
    <property type="protein sequence ID" value="RGQ55787.1"/>
    <property type="molecule type" value="Genomic_DNA"/>
</dbReference>
<evidence type="ECO:0000259" key="2">
    <source>
        <dbReference type="PROSITE" id="PS50943"/>
    </source>
</evidence>
<dbReference type="PANTHER" id="PTHR46797:SF1">
    <property type="entry name" value="METHYLPHOSPHONATE SYNTHASE"/>
    <property type="match status" value="1"/>
</dbReference>
<organism evidence="3 4">
    <name type="scientific">Roseburia inulinivorans</name>
    <dbReference type="NCBI Taxonomy" id="360807"/>
    <lineage>
        <taxon>Bacteria</taxon>
        <taxon>Bacillati</taxon>
        <taxon>Bacillota</taxon>
        <taxon>Clostridia</taxon>
        <taxon>Lachnospirales</taxon>
        <taxon>Lachnospiraceae</taxon>
        <taxon>Roseburia</taxon>
    </lineage>
</organism>
<evidence type="ECO:0000256" key="1">
    <source>
        <dbReference type="ARBA" id="ARBA00023125"/>
    </source>
</evidence>
<dbReference type="InterPro" id="IPR050807">
    <property type="entry name" value="TransReg_Diox_bact_type"/>
</dbReference>
<accession>A0A3R6A3M1</accession>
<dbReference type="GO" id="GO:0003700">
    <property type="term" value="F:DNA-binding transcription factor activity"/>
    <property type="evidence" value="ECO:0007669"/>
    <property type="project" value="TreeGrafter"/>
</dbReference>
<proteinExistence type="predicted"/>
<dbReference type="SMART" id="SM00530">
    <property type="entry name" value="HTH_XRE"/>
    <property type="match status" value="1"/>
</dbReference>
<dbReference type="PROSITE" id="PS50943">
    <property type="entry name" value="HTH_CROC1"/>
    <property type="match status" value="1"/>
</dbReference>
<dbReference type="GO" id="GO:0003677">
    <property type="term" value="F:DNA binding"/>
    <property type="evidence" value="ECO:0007669"/>
    <property type="project" value="UniProtKB-KW"/>
</dbReference>
<keyword evidence="1" id="KW-0238">DNA-binding</keyword>
<dbReference type="InterPro" id="IPR001387">
    <property type="entry name" value="Cro/C1-type_HTH"/>
</dbReference>
<dbReference type="PANTHER" id="PTHR46797">
    <property type="entry name" value="HTH-TYPE TRANSCRIPTIONAL REGULATOR"/>
    <property type="match status" value="1"/>
</dbReference>